<keyword evidence="3 9" id="KW-0285">Flavoprotein</keyword>
<dbReference type="Gene3D" id="3.50.50.60">
    <property type="entry name" value="FAD/NAD(P)-binding domain"/>
    <property type="match status" value="2"/>
</dbReference>
<dbReference type="PANTHER" id="PTHR22912:SF151">
    <property type="entry name" value="DIHYDROLIPOYL DEHYDROGENASE, MITOCHONDRIAL"/>
    <property type="match status" value="1"/>
</dbReference>
<dbReference type="InterPro" id="IPR050151">
    <property type="entry name" value="Class-I_Pyr_Nuc-Dis_Oxidored"/>
</dbReference>
<dbReference type="KEGG" id="csty:KN1_23580"/>
<dbReference type="InterPro" id="IPR016156">
    <property type="entry name" value="FAD/NAD-linked_Rdtase_dimer_sf"/>
</dbReference>
<dbReference type="GO" id="GO:0050660">
    <property type="term" value="F:flavin adenine dinucleotide binding"/>
    <property type="evidence" value="ECO:0007669"/>
    <property type="project" value="TreeGrafter"/>
</dbReference>
<keyword evidence="13" id="KW-1185">Reference proteome</keyword>
<dbReference type="PRINTS" id="PR00411">
    <property type="entry name" value="PNDRDTASEI"/>
</dbReference>
<dbReference type="Pfam" id="PF07992">
    <property type="entry name" value="Pyr_redox_2"/>
    <property type="match status" value="1"/>
</dbReference>
<comment type="cofactor">
    <cofactor evidence="1">
        <name>FAD</name>
        <dbReference type="ChEBI" id="CHEBI:57692"/>
    </cofactor>
</comment>
<evidence type="ECO:0000256" key="4">
    <source>
        <dbReference type="ARBA" id="ARBA00022827"/>
    </source>
</evidence>
<evidence type="ECO:0000256" key="8">
    <source>
        <dbReference type="ARBA" id="ARBA00023284"/>
    </source>
</evidence>
<evidence type="ECO:0000256" key="2">
    <source>
        <dbReference type="ARBA" id="ARBA00007532"/>
    </source>
</evidence>
<evidence type="ECO:0000259" key="10">
    <source>
        <dbReference type="Pfam" id="PF02852"/>
    </source>
</evidence>
<evidence type="ECO:0000313" key="12">
    <source>
        <dbReference type="EMBL" id="BCU71061.1"/>
    </source>
</evidence>
<dbReference type="PIRSF" id="PIRSF000350">
    <property type="entry name" value="Mercury_reductase_MerA"/>
    <property type="match status" value="1"/>
</dbReference>
<keyword evidence="5 9" id="KW-0560">Oxidoreductase</keyword>
<dbReference type="GO" id="GO:0004148">
    <property type="term" value="F:dihydrolipoyl dehydrogenase (NADH) activity"/>
    <property type="evidence" value="ECO:0007669"/>
    <property type="project" value="TreeGrafter"/>
</dbReference>
<protein>
    <submittedName>
        <fullName evidence="12">Dihydrolipoyl dehydrogenase</fullName>
    </submittedName>
</protein>
<dbReference type="PANTHER" id="PTHR22912">
    <property type="entry name" value="DISULFIDE OXIDOREDUCTASE"/>
    <property type="match status" value="1"/>
</dbReference>
<dbReference type="InterPro" id="IPR001100">
    <property type="entry name" value="Pyr_nuc-diS_OxRdtase"/>
</dbReference>
<dbReference type="InterPro" id="IPR012999">
    <property type="entry name" value="Pyr_OxRdtase_I_AS"/>
</dbReference>
<dbReference type="InterPro" id="IPR023753">
    <property type="entry name" value="FAD/NAD-binding_dom"/>
</dbReference>
<dbReference type="InterPro" id="IPR036188">
    <property type="entry name" value="FAD/NAD-bd_sf"/>
</dbReference>
<evidence type="ECO:0000256" key="9">
    <source>
        <dbReference type="RuleBase" id="RU003691"/>
    </source>
</evidence>
<dbReference type="AlphaFoldDB" id="A0A8D5U980"/>
<reference evidence="12 13" key="1">
    <citation type="submission" date="2021-04" db="EMBL/GenBank/DDBJ databases">
        <title>Complete genome sequence of Stygiolobus sp. KN-1.</title>
        <authorList>
            <person name="Nakamura K."/>
            <person name="Sakai H."/>
            <person name="Kurosawa N."/>
        </authorList>
    </citation>
    <scope>NUCLEOTIDE SEQUENCE [LARGE SCALE GENOMIC DNA]</scope>
    <source>
        <strain evidence="12 13">KN-1</strain>
    </source>
</reference>
<evidence type="ECO:0000256" key="7">
    <source>
        <dbReference type="ARBA" id="ARBA00023157"/>
    </source>
</evidence>
<evidence type="ECO:0000256" key="1">
    <source>
        <dbReference type="ARBA" id="ARBA00001974"/>
    </source>
</evidence>
<organism evidence="12 13">
    <name type="scientific">Stygiolobus caldivivus</name>
    <dbReference type="NCBI Taxonomy" id="2824673"/>
    <lineage>
        <taxon>Archaea</taxon>
        <taxon>Thermoproteota</taxon>
        <taxon>Thermoprotei</taxon>
        <taxon>Sulfolobales</taxon>
        <taxon>Sulfolobaceae</taxon>
        <taxon>Stygiolobus</taxon>
    </lineage>
</organism>
<dbReference type="RefSeq" id="WP_221287817.1">
    <property type="nucleotide sequence ID" value="NZ_AP024597.1"/>
</dbReference>
<dbReference type="PROSITE" id="PS00076">
    <property type="entry name" value="PYRIDINE_REDOX_1"/>
    <property type="match status" value="1"/>
</dbReference>
<sequence length="457" mass="50139">METDVIVIGGGGGGYPAAFRLARSGYKVVIIDPKGELGGNCLFSGCIPSKTVREIAQMVWRNNRILKTSIRPDFSIVQDHKDKVQETRFIQHREELKEFKENVELIKGTAKLLDNKTVRVDVEGEGREIEIRGRYVIIATGSEPVKPKFPGSEFAITSDDLYGYKTNIRKLPDDITIVGGGYIALETATILKSLGYSVRVLVRSGRVLKGFENEIVETLLPLLDINIMYNSPLLEIRKKSENEFEVLYSDEKGNKKSISTGLVMLATGRKPVLPEGASGILALDSKGHISVDEAMRTNLPNVFATGDVNGKAPYFHAAVRMSVAASYNIMSNGVATDYVDYKSIPVTIFTIPPAAYVGIMPSEAKKLGLSVIEASYDMKNDPMAQMYDEMGGVLKLYFERGSLRLIGAWIVGVHAGFVINELGQAVAHGLTARQLAEFADQHPTTNELVAYTARKVL</sequence>
<dbReference type="SUPFAM" id="SSF55424">
    <property type="entry name" value="FAD/NAD-linked reductases, dimerisation (C-terminal) domain"/>
    <property type="match status" value="1"/>
</dbReference>
<evidence type="ECO:0000256" key="6">
    <source>
        <dbReference type="ARBA" id="ARBA00023027"/>
    </source>
</evidence>
<evidence type="ECO:0000256" key="5">
    <source>
        <dbReference type="ARBA" id="ARBA00023002"/>
    </source>
</evidence>
<dbReference type="EMBL" id="AP024597">
    <property type="protein sequence ID" value="BCU71061.1"/>
    <property type="molecule type" value="Genomic_DNA"/>
</dbReference>
<evidence type="ECO:0000256" key="3">
    <source>
        <dbReference type="ARBA" id="ARBA00022630"/>
    </source>
</evidence>
<keyword evidence="8 9" id="KW-0676">Redox-active center</keyword>
<dbReference type="Pfam" id="PF02852">
    <property type="entry name" value="Pyr_redox_dim"/>
    <property type="match status" value="1"/>
</dbReference>
<dbReference type="PRINTS" id="PR00368">
    <property type="entry name" value="FADPNR"/>
</dbReference>
<dbReference type="GO" id="GO:0006103">
    <property type="term" value="P:2-oxoglutarate metabolic process"/>
    <property type="evidence" value="ECO:0007669"/>
    <property type="project" value="TreeGrafter"/>
</dbReference>
<keyword evidence="4 9" id="KW-0274">FAD</keyword>
<gene>
    <name evidence="12" type="ORF">KN1_23580</name>
</gene>
<dbReference type="Proteomes" id="UP000825123">
    <property type="component" value="Chromosome"/>
</dbReference>
<dbReference type="NCBIfam" id="NF004943">
    <property type="entry name" value="PRK06292.2-1"/>
    <property type="match status" value="1"/>
</dbReference>
<evidence type="ECO:0000313" key="13">
    <source>
        <dbReference type="Proteomes" id="UP000825123"/>
    </source>
</evidence>
<feature type="domain" description="Pyridine nucleotide-disulphide oxidoreductase dimerisation" evidence="10">
    <location>
        <begin position="344"/>
        <end position="449"/>
    </location>
</feature>
<keyword evidence="6" id="KW-0520">NAD</keyword>
<name>A0A8D5U980_9CREN</name>
<dbReference type="Gene3D" id="3.30.390.30">
    <property type="match status" value="1"/>
</dbReference>
<dbReference type="GeneID" id="66164088"/>
<dbReference type="SUPFAM" id="SSF51905">
    <property type="entry name" value="FAD/NAD(P)-binding domain"/>
    <property type="match status" value="1"/>
</dbReference>
<feature type="domain" description="FAD/NAD(P)-binding" evidence="11">
    <location>
        <begin position="4"/>
        <end position="321"/>
    </location>
</feature>
<evidence type="ECO:0000259" key="11">
    <source>
        <dbReference type="Pfam" id="PF07992"/>
    </source>
</evidence>
<keyword evidence="7" id="KW-1015">Disulfide bond</keyword>
<dbReference type="InterPro" id="IPR004099">
    <property type="entry name" value="Pyr_nucl-diS_OxRdtase_dimer"/>
</dbReference>
<accession>A0A8D5U980</accession>
<proteinExistence type="inferred from homology"/>
<comment type="similarity">
    <text evidence="2 9">Belongs to the class-I pyridine nucleotide-disulfide oxidoreductase family.</text>
</comment>